<evidence type="ECO:0000256" key="2">
    <source>
        <dbReference type="SAM" id="Phobius"/>
    </source>
</evidence>
<feature type="region of interest" description="Disordered" evidence="1">
    <location>
        <begin position="50"/>
        <end position="102"/>
    </location>
</feature>
<evidence type="ECO:0000313" key="4">
    <source>
        <dbReference type="Proteomes" id="UP000820818"/>
    </source>
</evidence>
<sequence length="258" mass="28246">MRSGIPQFVTPVSVTVLYLVVIGFNGILAEEYANLMKMKVEHRRDHFGNITEVRDNPSGHGSHGHNRGPNPSTSQDKYKRPKPDYSAPKHQPRPSASSHLPSKALNQASAYKTASYSSPAYTSPVYAPPAYNPVAYSHPSYSPPTNKPPASSSSAYSPSVYNPPTYSPPAYNPPAYSSPAYTPKGVEYPTYTESPGSKPAVYPSAAYSEAPASESEYPYNNIPEKNGVSKGISFNSDFPKFDDFVQHVENIKFDQFKI</sequence>
<evidence type="ECO:0000313" key="3">
    <source>
        <dbReference type="EMBL" id="KAI9560047.1"/>
    </source>
</evidence>
<reference evidence="3 4" key="1">
    <citation type="submission" date="2022-05" db="EMBL/GenBank/DDBJ databases">
        <title>A multi-omics perspective on studying reproductive biology in Daphnia sinensis.</title>
        <authorList>
            <person name="Jia J."/>
        </authorList>
    </citation>
    <scope>NUCLEOTIDE SEQUENCE [LARGE SCALE GENOMIC DNA]</scope>
    <source>
        <strain evidence="3 4">WSL</strain>
    </source>
</reference>
<comment type="caution">
    <text evidence="3">The sequence shown here is derived from an EMBL/GenBank/DDBJ whole genome shotgun (WGS) entry which is preliminary data.</text>
</comment>
<protein>
    <submittedName>
        <fullName evidence="3">Uncharacterized protein</fullName>
    </submittedName>
</protein>
<feature type="transmembrane region" description="Helical" evidence="2">
    <location>
        <begin position="12"/>
        <end position="29"/>
    </location>
</feature>
<accession>A0AAD5KVV5</accession>
<name>A0AAD5KVV5_9CRUS</name>
<proteinExistence type="predicted"/>
<keyword evidence="2" id="KW-0472">Membrane</keyword>
<gene>
    <name evidence="3" type="ORF">GHT06_014057</name>
</gene>
<dbReference type="Proteomes" id="UP000820818">
    <property type="component" value="Linkage Group LG4"/>
</dbReference>
<dbReference type="AlphaFoldDB" id="A0AAD5KVV5"/>
<keyword evidence="4" id="KW-1185">Reference proteome</keyword>
<keyword evidence="2" id="KW-1133">Transmembrane helix</keyword>
<keyword evidence="2" id="KW-0812">Transmembrane</keyword>
<evidence type="ECO:0000256" key="1">
    <source>
        <dbReference type="SAM" id="MobiDB-lite"/>
    </source>
</evidence>
<organism evidence="3 4">
    <name type="scientific">Daphnia sinensis</name>
    <dbReference type="NCBI Taxonomy" id="1820382"/>
    <lineage>
        <taxon>Eukaryota</taxon>
        <taxon>Metazoa</taxon>
        <taxon>Ecdysozoa</taxon>
        <taxon>Arthropoda</taxon>
        <taxon>Crustacea</taxon>
        <taxon>Branchiopoda</taxon>
        <taxon>Diplostraca</taxon>
        <taxon>Cladocera</taxon>
        <taxon>Anomopoda</taxon>
        <taxon>Daphniidae</taxon>
        <taxon>Daphnia</taxon>
        <taxon>Daphnia similis group</taxon>
    </lineage>
</organism>
<dbReference type="EMBL" id="WJBH02000004">
    <property type="protein sequence ID" value="KAI9560047.1"/>
    <property type="molecule type" value="Genomic_DNA"/>
</dbReference>